<organism evidence="2 3">
    <name type="scientific">Niallia nealsonii</name>
    <dbReference type="NCBI Taxonomy" id="115979"/>
    <lineage>
        <taxon>Bacteria</taxon>
        <taxon>Bacillati</taxon>
        <taxon>Bacillota</taxon>
        <taxon>Bacilli</taxon>
        <taxon>Bacillales</taxon>
        <taxon>Bacillaceae</taxon>
        <taxon>Niallia</taxon>
    </lineage>
</organism>
<feature type="transmembrane region" description="Helical" evidence="1">
    <location>
        <begin position="58"/>
        <end position="75"/>
    </location>
</feature>
<accession>A0A2N0Z813</accession>
<dbReference type="AlphaFoldDB" id="A0A2N0Z813"/>
<protein>
    <submittedName>
        <fullName evidence="2">Uncharacterized protein</fullName>
    </submittedName>
</protein>
<keyword evidence="1" id="KW-1133">Transmembrane helix</keyword>
<evidence type="ECO:0000313" key="3">
    <source>
        <dbReference type="Proteomes" id="UP000233375"/>
    </source>
</evidence>
<dbReference type="OrthoDB" id="1683109at2"/>
<sequence>MQIYATFDHSIQLELVIAKVEKLGIRDIFAVPLDNPPEKLKLFDSIHRSDGDSLINKGIFLAVIFSVPAASRGFILEWGPIYWGLIGAAFGFCLGVLIDILLRIKKIKNKKRVRGKTAEVILIIECSEEEVKQVEKIIWQHFAFGLAKIKTNT</sequence>
<feature type="transmembrane region" description="Helical" evidence="1">
    <location>
        <begin position="81"/>
        <end position="102"/>
    </location>
</feature>
<dbReference type="EMBL" id="PISE01000002">
    <property type="protein sequence ID" value="PKG25648.1"/>
    <property type="molecule type" value="Genomic_DNA"/>
</dbReference>
<evidence type="ECO:0000256" key="1">
    <source>
        <dbReference type="SAM" id="Phobius"/>
    </source>
</evidence>
<proteinExistence type="predicted"/>
<dbReference type="RefSeq" id="WP_101175060.1">
    <property type="nucleotide sequence ID" value="NZ_PISE01000002.1"/>
</dbReference>
<name>A0A2N0Z813_9BACI</name>
<keyword evidence="3" id="KW-1185">Reference proteome</keyword>
<evidence type="ECO:0000313" key="2">
    <source>
        <dbReference type="EMBL" id="PKG25648.1"/>
    </source>
</evidence>
<comment type="caution">
    <text evidence="2">The sequence shown here is derived from an EMBL/GenBank/DDBJ whole genome shotgun (WGS) entry which is preliminary data.</text>
</comment>
<keyword evidence="1" id="KW-0812">Transmembrane</keyword>
<keyword evidence="1" id="KW-0472">Membrane</keyword>
<dbReference type="Proteomes" id="UP000233375">
    <property type="component" value="Unassembled WGS sequence"/>
</dbReference>
<reference evidence="2 3" key="1">
    <citation type="journal article" date="2003" name="Int. J. Syst. Evol. Microbiol.">
        <title>Bacillus nealsonii sp. nov., isolated from a spacecraft-assembly facility, whose spores are gamma-radiation resistant.</title>
        <authorList>
            <person name="Venkateswaran K."/>
            <person name="Kempf M."/>
            <person name="Chen F."/>
            <person name="Satomi M."/>
            <person name="Nicholson W."/>
            <person name="Kern R."/>
        </authorList>
    </citation>
    <scope>NUCLEOTIDE SEQUENCE [LARGE SCALE GENOMIC DNA]</scope>
    <source>
        <strain evidence="2 3">FO-92</strain>
    </source>
</reference>
<gene>
    <name evidence="2" type="ORF">CWS01_00555</name>
</gene>